<protein>
    <submittedName>
        <fullName evidence="1">Uncharacterized protein</fullName>
    </submittedName>
</protein>
<sequence>MKFKPHLMRNTTLPTIARSFAARRDPFGKSLAALTINGNTPSRHKVLVMRLPWAQTQRCISINDTLMYLYCIAMLIRLYDPSVSPCSCYMQYTIPISPT</sequence>
<dbReference type="Proteomes" id="UP000324222">
    <property type="component" value="Unassembled WGS sequence"/>
</dbReference>
<name>A0A5B7H4E0_PORTR</name>
<evidence type="ECO:0000313" key="2">
    <source>
        <dbReference type="Proteomes" id="UP000324222"/>
    </source>
</evidence>
<dbReference type="EMBL" id="VSRR010021169">
    <property type="protein sequence ID" value="MPC63704.1"/>
    <property type="molecule type" value="Genomic_DNA"/>
</dbReference>
<reference evidence="1 2" key="1">
    <citation type="submission" date="2019-05" db="EMBL/GenBank/DDBJ databases">
        <title>Another draft genome of Portunus trituberculatus and its Hox gene families provides insights of decapod evolution.</title>
        <authorList>
            <person name="Jeong J.-H."/>
            <person name="Song I."/>
            <person name="Kim S."/>
            <person name="Choi T."/>
            <person name="Kim D."/>
            <person name="Ryu S."/>
            <person name="Kim W."/>
        </authorList>
    </citation>
    <scope>NUCLEOTIDE SEQUENCE [LARGE SCALE GENOMIC DNA]</scope>
    <source>
        <tissue evidence="1">Muscle</tissue>
    </source>
</reference>
<comment type="caution">
    <text evidence="1">The sequence shown here is derived from an EMBL/GenBank/DDBJ whole genome shotgun (WGS) entry which is preliminary data.</text>
</comment>
<gene>
    <name evidence="1" type="ORF">E2C01_057806</name>
</gene>
<accession>A0A5B7H4E0</accession>
<keyword evidence="2" id="KW-1185">Reference proteome</keyword>
<dbReference type="AlphaFoldDB" id="A0A5B7H4E0"/>
<proteinExistence type="predicted"/>
<organism evidence="1 2">
    <name type="scientific">Portunus trituberculatus</name>
    <name type="common">Swimming crab</name>
    <name type="synonym">Neptunus trituberculatus</name>
    <dbReference type="NCBI Taxonomy" id="210409"/>
    <lineage>
        <taxon>Eukaryota</taxon>
        <taxon>Metazoa</taxon>
        <taxon>Ecdysozoa</taxon>
        <taxon>Arthropoda</taxon>
        <taxon>Crustacea</taxon>
        <taxon>Multicrustacea</taxon>
        <taxon>Malacostraca</taxon>
        <taxon>Eumalacostraca</taxon>
        <taxon>Eucarida</taxon>
        <taxon>Decapoda</taxon>
        <taxon>Pleocyemata</taxon>
        <taxon>Brachyura</taxon>
        <taxon>Eubrachyura</taxon>
        <taxon>Portunoidea</taxon>
        <taxon>Portunidae</taxon>
        <taxon>Portuninae</taxon>
        <taxon>Portunus</taxon>
    </lineage>
</organism>
<evidence type="ECO:0000313" key="1">
    <source>
        <dbReference type="EMBL" id="MPC63704.1"/>
    </source>
</evidence>